<dbReference type="InterPro" id="IPR036271">
    <property type="entry name" value="Tet_transcr_reg_TetR-rel_C_sf"/>
</dbReference>
<dbReference type="InterPro" id="IPR041467">
    <property type="entry name" value="Sco4008_C"/>
</dbReference>
<evidence type="ECO:0000313" key="5">
    <source>
        <dbReference type="Proteomes" id="UP001596050"/>
    </source>
</evidence>
<reference evidence="5" key="1">
    <citation type="journal article" date="2019" name="Int. J. Syst. Evol. Microbiol.">
        <title>The Global Catalogue of Microorganisms (GCM) 10K type strain sequencing project: providing services to taxonomists for standard genome sequencing and annotation.</title>
        <authorList>
            <consortium name="The Broad Institute Genomics Platform"/>
            <consortium name="The Broad Institute Genome Sequencing Center for Infectious Disease"/>
            <person name="Wu L."/>
            <person name="Ma J."/>
        </authorList>
    </citation>
    <scope>NUCLEOTIDE SEQUENCE [LARGE SCALE GENOMIC DNA]</scope>
    <source>
        <strain evidence="5">KACC 12649</strain>
    </source>
</reference>
<evidence type="ECO:0000259" key="3">
    <source>
        <dbReference type="PROSITE" id="PS50977"/>
    </source>
</evidence>
<feature type="DNA-binding region" description="H-T-H motif" evidence="2">
    <location>
        <begin position="28"/>
        <end position="47"/>
    </location>
</feature>
<sequence>MRNPEETRRRLLEAATAEFAAYGIAGARVDRIAEGAGCNKQSIYGYFGSKDGLFEAVLDTIVARAVSEVPVDSHDLAGYAGRVFDWYGDNPEVLRLWNWMQLEQGDPKQMSEAMLAARTDKREKVRAAQQAGVITNAIPAEQLLGFVNRLASTQIDYCSLDSCERSALRASLVEAVRRLVAP</sequence>
<organism evidence="4 5">
    <name type="scientific">Massilia niabensis</name>
    <dbReference type="NCBI Taxonomy" id="544910"/>
    <lineage>
        <taxon>Bacteria</taxon>
        <taxon>Pseudomonadati</taxon>
        <taxon>Pseudomonadota</taxon>
        <taxon>Betaproteobacteria</taxon>
        <taxon>Burkholderiales</taxon>
        <taxon>Oxalobacteraceae</taxon>
        <taxon>Telluria group</taxon>
        <taxon>Massilia</taxon>
    </lineage>
</organism>
<dbReference type="InterPro" id="IPR009057">
    <property type="entry name" value="Homeodomain-like_sf"/>
</dbReference>
<comment type="caution">
    <text evidence="4">The sequence shown here is derived from an EMBL/GenBank/DDBJ whole genome shotgun (WGS) entry which is preliminary data.</text>
</comment>
<dbReference type="Pfam" id="PF00440">
    <property type="entry name" value="TetR_N"/>
    <property type="match status" value="1"/>
</dbReference>
<dbReference type="PROSITE" id="PS50977">
    <property type="entry name" value="HTH_TETR_2"/>
    <property type="match status" value="1"/>
</dbReference>
<dbReference type="InterPro" id="IPR050109">
    <property type="entry name" value="HTH-type_TetR-like_transc_reg"/>
</dbReference>
<evidence type="ECO:0000256" key="2">
    <source>
        <dbReference type="PROSITE-ProRule" id="PRU00335"/>
    </source>
</evidence>
<dbReference type="SUPFAM" id="SSF48498">
    <property type="entry name" value="Tetracyclin repressor-like, C-terminal domain"/>
    <property type="match status" value="1"/>
</dbReference>
<protein>
    <submittedName>
        <fullName evidence="4">TetR family transcriptional regulator</fullName>
    </submittedName>
</protein>
<proteinExistence type="predicted"/>
<feature type="domain" description="HTH tetR-type" evidence="3">
    <location>
        <begin position="5"/>
        <end position="65"/>
    </location>
</feature>
<dbReference type="PRINTS" id="PR00455">
    <property type="entry name" value="HTHTETR"/>
</dbReference>
<dbReference type="SUPFAM" id="SSF46689">
    <property type="entry name" value="Homeodomain-like"/>
    <property type="match status" value="1"/>
</dbReference>
<dbReference type="Proteomes" id="UP001596050">
    <property type="component" value="Unassembled WGS sequence"/>
</dbReference>
<dbReference type="PANTHER" id="PTHR30328">
    <property type="entry name" value="TRANSCRIPTIONAL REPRESSOR"/>
    <property type="match status" value="1"/>
</dbReference>
<dbReference type="PANTHER" id="PTHR30328:SF54">
    <property type="entry name" value="HTH-TYPE TRANSCRIPTIONAL REPRESSOR SCO4008"/>
    <property type="match status" value="1"/>
</dbReference>
<dbReference type="Gene3D" id="1.10.357.10">
    <property type="entry name" value="Tetracycline Repressor, domain 2"/>
    <property type="match status" value="1"/>
</dbReference>
<dbReference type="RefSeq" id="WP_379780259.1">
    <property type="nucleotide sequence ID" value="NZ_JBHSMU010000004.1"/>
</dbReference>
<evidence type="ECO:0000313" key="4">
    <source>
        <dbReference type="EMBL" id="MFC5458928.1"/>
    </source>
</evidence>
<keyword evidence="5" id="KW-1185">Reference proteome</keyword>
<name>A0ABW0KZI0_9BURK</name>
<dbReference type="EMBL" id="JBHSMU010000004">
    <property type="protein sequence ID" value="MFC5458928.1"/>
    <property type="molecule type" value="Genomic_DNA"/>
</dbReference>
<evidence type="ECO:0000256" key="1">
    <source>
        <dbReference type="ARBA" id="ARBA00023125"/>
    </source>
</evidence>
<dbReference type="InterPro" id="IPR001647">
    <property type="entry name" value="HTH_TetR"/>
</dbReference>
<keyword evidence="1 2" id="KW-0238">DNA-binding</keyword>
<gene>
    <name evidence="4" type="ORF">ACFPN5_03775</name>
</gene>
<accession>A0ABW0KZI0</accession>
<dbReference type="Pfam" id="PF17926">
    <property type="entry name" value="TetR_C_21"/>
    <property type="match status" value="1"/>
</dbReference>